<dbReference type="InterPro" id="IPR040165">
    <property type="entry name" value="Diminuto-like"/>
</dbReference>
<keyword evidence="9" id="KW-1185">Reference proteome</keyword>
<dbReference type="PANTHER" id="PTHR10801">
    <property type="entry name" value="24-DEHYDROCHOLESTEROL REDUCTASE"/>
    <property type="match status" value="1"/>
</dbReference>
<feature type="domain" description="FAD-binding PCMH-type" evidence="7">
    <location>
        <begin position="1"/>
        <end position="178"/>
    </location>
</feature>
<evidence type="ECO:0000256" key="1">
    <source>
        <dbReference type="ARBA" id="ARBA00004167"/>
    </source>
</evidence>
<dbReference type="GO" id="GO:0016020">
    <property type="term" value="C:membrane"/>
    <property type="evidence" value="ECO:0007669"/>
    <property type="project" value="UniProtKB-SubCell"/>
</dbReference>
<dbReference type="Gene3D" id="3.30.465.10">
    <property type="match status" value="1"/>
</dbReference>
<evidence type="ECO:0000256" key="3">
    <source>
        <dbReference type="ARBA" id="ARBA00022692"/>
    </source>
</evidence>
<dbReference type="InterPro" id="IPR016169">
    <property type="entry name" value="FAD-bd_PCMH_sub2"/>
</dbReference>
<keyword evidence="4" id="KW-1133">Transmembrane helix</keyword>
<evidence type="ECO:0000256" key="6">
    <source>
        <dbReference type="ARBA" id="ARBA00023136"/>
    </source>
</evidence>
<evidence type="ECO:0000256" key="2">
    <source>
        <dbReference type="ARBA" id="ARBA00012405"/>
    </source>
</evidence>
<evidence type="ECO:0000313" key="8">
    <source>
        <dbReference type="EMBL" id="KAF7192508.1"/>
    </source>
</evidence>
<dbReference type="GO" id="GO:0000246">
    <property type="term" value="F:Delta24(24-1) sterol reductase activity"/>
    <property type="evidence" value="ECO:0007669"/>
    <property type="project" value="TreeGrafter"/>
</dbReference>
<keyword evidence="6" id="KW-0472">Membrane</keyword>
<dbReference type="GO" id="GO:0008202">
    <property type="term" value="P:steroid metabolic process"/>
    <property type="evidence" value="ECO:0007669"/>
    <property type="project" value="TreeGrafter"/>
</dbReference>
<dbReference type="SUPFAM" id="SSF56176">
    <property type="entry name" value="FAD-binding/transporter-associated domain-like"/>
    <property type="match status" value="1"/>
</dbReference>
<dbReference type="OrthoDB" id="415825at2759"/>
<keyword evidence="3" id="KW-0812">Transmembrane</keyword>
<evidence type="ECO:0000256" key="4">
    <source>
        <dbReference type="ARBA" id="ARBA00022989"/>
    </source>
</evidence>
<sequence length="550" mass="62522">MGYQFPHDRRHQRAVANIAAKVRTFYDNKTAFRIYHGSTNSTRKSSRNHENIIDISHLNHVLGVKISKGSKIAFVEPNVPMDQLVGETLKMGLIPPVVMEFPGITAGGGFAGTSGESSSFRHGLFDRTVLAIEVVLGDGDVVTASPDDPLTAEMFYAAAASFGTLGVVTLLALELVDAKPFVELTYERITGIDDAVLRINELSGEDNLDYLDGILFAQDLGVLCCGKLVDVVPQHGKLRTFSRPWDNWFYINAERLLEHEEQSVWTEYVPIQDYLFRYERGAFWISKYTYKYFAVPLNRFTRWLLDTYTHTRIMYSALQHSGLSSTYIIQDVSVPLESASKLVSYLDANFKNYPLWLCPIRLRGKSANSAYGLLADPPSLASDEKRAMVETTTQRPEMMLNFGVWGPGPPKYEDAVAWNRAFEAEIHALGGQKWLYAQTYYTEQEFWSSYGDRRRYDMIREKYHATSLPSIYDKVKTCGPGEAEITCGRSWWDQFLAIFWSIWPLAGLYGWLLCMINAEYLLPRRLSFVAIPQDTHQEERCGKEKTKIID</sequence>
<dbReference type="InterPro" id="IPR006094">
    <property type="entry name" value="Oxid_FAD_bind_N"/>
</dbReference>
<name>A0A8H6VHF1_9PEZI</name>
<reference evidence="8" key="1">
    <citation type="submission" date="2020-04" db="EMBL/GenBank/DDBJ databases">
        <title>Draft genome resource of the tomato pathogen Pseudocercospora fuligena.</title>
        <authorList>
            <person name="Zaccaron A."/>
        </authorList>
    </citation>
    <scope>NUCLEOTIDE SEQUENCE</scope>
    <source>
        <strain evidence="8">PF001</strain>
    </source>
</reference>
<dbReference type="PANTHER" id="PTHR10801:SF0">
    <property type="entry name" value="DELTA(24)-STEROL REDUCTASE"/>
    <property type="match status" value="1"/>
</dbReference>
<dbReference type="PROSITE" id="PS51387">
    <property type="entry name" value="FAD_PCMH"/>
    <property type="match status" value="1"/>
</dbReference>
<dbReference type="EMBL" id="JABCIY010000121">
    <property type="protein sequence ID" value="KAF7192508.1"/>
    <property type="molecule type" value="Genomic_DNA"/>
</dbReference>
<proteinExistence type="predicted"/>
<dbReference type="EC" id="1.3.1.72" evidence="2"/>
<dbReference type="InterPro" id="IPR016166">
    <property type="entry name" value="FAD-bd_PCMH"/>
</dbReference>
<comment type="caution">
    <text evidence="8">The sequence shown here is derived from an EMBL/GenBank/DDBJ whole genome shotgun (WGS) entry which is preliminary data.</text>
</comment>
<gene>
    <name evidence="8" type="ORF">HII31_06140</name>
</gene>
<dbReference type="GO" id="GO:0050614">
    <property type="term" value="F:Delta24-sterol reductase activity"/>
    <property type="evidence" value="ECO:0007669"/>
    <property type="project" value="UniProtKB-EC"/>
</dbReference>
<dbReference type="GO" id="GO:0005737">
    <property type="term" value="C:cytoplasm"/>
    <property type="evidence" value="ECO:0007669"/>
    <property type="project" value="TreeGrafter"/>
</dbReference>
<dbReference type="Pfam" id="PF01565">
    <property type="entry name" value="FAD_binding_4"/>
    <property type="match status" value="1"/>
</dbReference>
<protein>
    <recommendedName>
        <fullName evidence="2">Delta(24)-sterol reductase</fullName>
        <ecNumber evidence="2">1.3.1.72</ecNumber>
    </recommendedName>
</protein>
<keyword evidence="5" id="KW-0560">Oxidoreductase</keyword>
<evidence type="ECO:0000313" key="9">
    <source>
        <dbReference type="Proteomes" id="UP000660729"/>
    </source>
</evidence>
<evidence type="ECO:0000256" key="5">
    <source>
        <dbReference type="ARBA" id="ARBA00023002"/>
    </source>
</evidence>
<organism evidence="8 9">
    <name type="scientific">Pseudocercospora fuligena</name>
    <dbReference type="NCBI Taxonomy" id="685502"/>
    <lineage>
        <taxon>Eukaryota</taxon>
        <taxon>Fungi</taxon>
        <taxon>Dikarya</taxon>
        <taxon>Ascomycota</taxon>
        <taxon>Pezizomycotina</taxon>
        <taxon>Dothideomycetes</taxon>
        <taxon>Dothideomycetidae</taxon>
        <taxon>Mycosphaerellales</taxon>
        <taxon>Mycosphaerellaceae</taxon>
        <taxon>Pseudocercospora</taxon>
    </lineage>
</organism>
<dbReference type="InterPro" id="IPR036318">
    <property type="entry name" value="FAD-bd_PCMH-like_sf"/>
</dbReference>
<dbReference type="GO" id="GO:0071949">
    <property type="term" value="F:FAD binding"/>
    <property type="evidence" value="ECO:0007669"/>
    <property type="project" value="InterPro"/>
</dbReference>
<accession>A0A8H6VHF1</accession>
<dbReference type="AlphaFoldDB" id="A0A8H6VHF1"/>
<evidence type="ECO:0000259" key="7">
    <source>
        <dbReference type="PROSITE" id="PS51387"/>
    </source>
</evidence>
<dbReference type="Proteomes" id="UP000660729">
    <property type="component" value="Unassembled WGS sequence"/>
</dbReference>
<comment type="subcellular location">
    <subcellularLocation>
        <location evidence="1">Membrane</location>
        <topology evidence="1">Single-pass membrane protein</topology>
    </subcellularLocation>
</comment>